<protein>
    <submittedName>
        <fullName evidence="1">Uncharacterized protein</fullName>
    </submittedName>
</protein>
<dbReference type="AlphaFoldDB" id="A0A382S5D3"/>
<reference evidence="1" key="1">
    <citation type="submission" date="2018-05" db="EMBL/GenBank/DDBJ databases">
        <authorList>
            <person name="Lanie J.A."/>
            <person name="Ng W.-L."/>
            <person name="Kazmierczak K.M."/>
            <person name="Andrzejewski T.M."/>
            <person name="Davidsen T.M."/>
            <person name="Wayne K.J."/>
            <person name="Tettelin H."/>
            <person name="Glass J.I."/>
            <person name="Rusch D."/>
            <person name="Podicherti R."/>
            <person name="Tsui H.-C.T."/>
            <person name="Winkler M.E."/>
        </authorList>
    </citation>
    <scope>NUCLEOTIDE SEQUENCE</scope>
</reference>
<feature type="non-terminal residue" evidence="1">
    <location>
        <position position="55"/>
    </location>
</feature>
<sequence>PRHALWSAIRGADRIDSRFHAAAGALGIRLAAEGRFAGGRALRRIPQTARLGPRV</sequence>
<dbReference type="EMBL" id="UINC01126558">
    <property type="protein sequence ID" value="SVD05116.1"/>
    <property type="molecule type" value="Genomic_DNA"/>
</dbReference>
<feature type="non-terminal residue" evidence="1">
    <location>
        <position position="1"/>
    </location>
</feature>
<organism evidence="1">
    <name type="scientific">marine metagenome</name>
    <dbReference type="NCBI Taxonomy" id="408172"/>
    <lineage>
        <taxon>unclassified sequences</taxon>
        <taxon>metagenomes</taxon>
        <taxon>ecological metagenomes</taxon>
    </lineage>
</organism>
<proteinExistence type="predicted"/>
<gene>
    <name evidence="1" type="ORF">METZ01_LOCUS357970</name>
</gene>
<evidence type="ECO:0000313" key="1">
    <source>
        <dbReference type="EMBL" id="SVD05116.1"/>
    </source>
</evidence>
<accession>A0A382S5D3</accession>
<name>A0A382S5D3_9ZZZZ</name>